<name>A0A9D4LWB8_DREPO</name>
<keyword evidence="2" id="KW-1185">Reference proteome</keyword>
<gene>
    <name evidence="1" type="ORF">DPMN_028002</name>
</gene>
<dbReference type="AlphaFoldDB" id="A0A9D4LWB8"/>
<comment type="caution">
    <text evidence="1">The sequence shown here is derived from an EMBL/GenBank/DDBJ whole genome shotgun (WGS) entry which is preliminary data.</text>
</comment>
<reference evidence="1" key="1">
    <citation type="journal article" date="2019" name="bioRxiv">
        <title>The Genome of the Zebra Mussel, Dreissena polymorpha: A Resource for Invasive Species Research.</title>
        <authorList>
            <person name="McCartney M.A."/>
            <person name="Auch B."/>
            <person name="Kono T."/>
            <person name="Mallez S."/>
            <person name="Zhang Y."/>
            <person name="Obille A."/>
            <person name="Becker A."/>
            <person name="Abrahante J.E."/>
            <person name="Garbe J."/>
            <person name="Badalamenti J.P."/>
            <person name="Herman A."/>
            <person name="Mangelson H."/>
            <person name="Liachko I."/>
            <person name="Sullivan S."/>
            <person name="Sone E.D."/>
            <person name="Koren S."/>
            <person name="Silverstein K.A.T."/>
            <person name="Beckman K.B."/>
            <person name="Gohl D.M."/>
        </authorList>
    </citation>
    <scope>NUCLEOTIDE SEQUENCE</scope>
    <source>
        <strain evidence="1">Duluth1</strain>
        <tissue evidence="1">Whole animal</tissue>
    </source>
</reference>
<sequence>MCPMSWRPADDRTVNGTFCIIGLRPTSDSLYVSHDKLRPASVSHRAEALRPSDGRRLMYISLGNTSIFADTRTMNQLSGVDRLIFF</sequence>
<evidence type="ECO:0000313" key="1">
    <source>
        <dbReference type="EMBL" id="KAH3864969.1"/>
    </source>
</evidence>
<organism evidence="1 2">
    <name type="scientific">Dreissena polymorpha</name>
    <name type="common">Zebra mussel</name>
    <name type="synonym">Mytilus polymorpha</name>
    <dbReference type="NCBI Taxonomy" id="45954"/>
    <lineage>
        <taxon>Eukaryota</taxon>
        <taxon>Metazoa</taxon>
        <taxon>Spiralia</taxon>
        <taxon>Lophotrochozoa</taxon>
        <taxon>Mollusca</taxon>
        <taxon>Bivalvia</taxon>
        <taxon>Autobranchia</taxon>
        <taxon>Heteroconchia</taxon>
        <taxon>Euheterodonta</taxon>
        <taxon>Imparidentia</taxon>
        <taxon>Neoheterodontei</taxon>
        <taxon>Myida</taxon>
        <taxon>Dreissenoidea</taxon>
        <taxon>Dreissenidae</taxon>
        <taxon>Dreissena</taxon>
    </lineage>
</organism>
<accession>A0A9D4LWB8</accession>
<reference evidence="1" key="2">
    <citation type="submission" date="2020-11" db="EMBL/GenBank/DDBJ databases">
        <authorList>
            <person name="McCartney M.A."/>
            <person name="Auch B."/>
            <person name="Kono T."/>
            <person name="Mallez S."/>
            <person name="Becker A."/>
            <person name="Gohl D.M."/>
            <person name="Silverstein K.A.T."/>
            <person name="Koren S."/>
            <person name="Bechman K.B."/>
            <person name="Herman A."/>
            <person name="Abrahante J.E."/>
            <person name="Garbe J."/>
        </authorList>
    </citation>
    <scope>NUCLEOTIDE SEQUENCE</scope>
    <source>
        <strain evidence="1">Duluth1</strain>
        <tissue evidence="1">Whole animal</tissue>
    </source>
</reference>
<evidence type="ECO:0000313" key="2">
    <source>
        <dbReference type="Proteomes" id="UP000828390"/>
    </source>
</evidence>
<dbReference type="Proteomes" id="UP000828390">
    <property type="component" value="Unassembled WGS sequence"/>
</dbReference>
<dbReference type="EMBL" id="JAIWYP010000002">
    <property type="protein sequence ID" value="KAH3864969.1"/>
    <property type="molecule type" value="Genomic_DNA"/>
</dbReference>
<protein>
    <submittedName>
        <fullName evidence="1">Uncharacterized protein</fullName>
    </submittedName>
</protein>
<proteinExistence type="predicted"/>